<dbReference type="RefSeq" id="WP_004260255.1">
    <property type="nucleotide sequence ID" value="NZ_AMQS01000023.1"/>
</dbReference>
<feature type="transmembrane region" description="Helical" evidence="1">
    <location>
        <begin position="68"/>
        <end position="85"/>
    </location>
</feature>
<keyword evidence="1" id="KW-0472">Membrane</keyword>
<feature type="transmembrane region" description="Helical" evidence="1">
    <location>
        <begin position="178"/>
        <end position="201"/>
    </location>
</feature>
<reference evidence="2 3" key="1">
    <citation type="journal article" date="2012" name="J. Bacteriol.">
        <title>Genome Sequence of the Bacteriocin-Producing Strain Lactococcus garvieae DCC43.</title>
        <authorList>
            <person name="Gabrielsen C."/>
            <person name="Brede D.A."/>
            <person name="Hernandez P.E."/>
            <person name="Nes I.F."/>
            <person name="Diep D.B."/>
        </authorList>
    </citation>
    <scope>NUCLEOTIDE SEQUENCE [LARGE SCALE GENOMIC DNA]</scope>
    <source>
        <strain evidence="2 3">DCC43</strain>
    </source>
</reference>
<evidence type="ECO:0000313" key="3">
    <source>
        <dbReference type="Proteomes" id="UP000006787"/>
    </source>
</evidence>
<name>K2QCA2_9LACT</name>
<feature type="transmembrane region" description="Helical" evidence="1">
    <location>
        <begin position="221"/>
        <end position="242"/>
    </location>
</feature>
<organism evidence="2 3">
    <name type="scientific">Lactococcus garvieae DCC43</name>
    <dbReference type="NCBI Taxonomy" id="1231377"/>
    <lineage>
        <taxon>Bacteria</taxon>
        <taxon>Bacillati</taxon>
        <taxon>Bacillota</taxon>
        <taxon>Bacilli</taxon>
        <taxon>Lactobacillales</taxon>
        <taxon>Streptococcaceae</taxon>
        <taxon>Lactococcus</taxon>
    </lineage>
</organism>
<accession>K2QCA2</accession>
<feature type="transmembrane region" description="Helical" evidence="1">
    <location>
        <begin position="20"/>
        <end position="39"/>
    </location>
</feature>
<feature type="transmembrane region" description="Helical" evidence="1">
    <location>
        <begin position="153"/>
        <end position="173"/>
    </location>
</feature>
<proteinExistence type="predicted"/>
<keyword evidence="1" id="KW-1133">Transmembrane helix</keyword>
<dbReference type="PATRIC" id="fig|1231377.3.peg.1503"/>
<sequence>MKRLILLETKMWWRNGRLGILLFLFAFFGITSPVLIYYMKEFISAFGGTEGTTILMPDSNWKALMESYFSNISQIGLFVLVYFVADTFKLKKESSLGLYYSTVSHNAFVLWLPKLILAFFVTVVSNFIGVLCAAYVTWVFFSNIQLGRVISASLLQTLALLTLVILGSAVAVWTRKAFLALVSVIVLSVVSSIVQTLSNISQWLPLSLLSPIDVLNAAEQVNFVTVGLCFAVIGLSILAILVRPLRVKY</sequence>
<evidence type="ECO:0000256" key="1">
    <source>
        <dbReference type="SAM" id="Phobius"/>
    </source>
</evidence>
<dbReference type="AlphaFoldDB" id="K2QCA2"/>
<keyword evidence="1" id="KW-0812">Transmembrane</keyword>
<feature type="transmembrane region" description="Helical" evidence="1">
    <location>
        <begin position="115"/>
        <end position="141"/>
    </location>
</feature>
<protein>
    <submittedName>
        <fullName evidence="2">Putative ABC transporter membrane-spanning subunit</fullName>
    </submittedName>
</protein>
<gene>
    <name evidence="2" type="ORF">C426_1510</name>
</gene>
<comment type="caution">
    <text evidence="2">The sequence shown here is derived from an EMBL/GenBank/DDBJ whole genome shotgun (WGS) entry which is preliminary data.</text>
</comment>
<dbReference type="EMBL" id="AMQS01000023">
    <property type="protein sequence ID" value="EKF51067.1"/>
    <property type="molecule type" value="Genomic_DNA"/>
</dbReference>
<evidence type="ECO:0000313" key="2">
    <source>
        <dbReference type="EMBL" id="EKF51067.1"/>
    </source>
</evidence>
<dbReference type="Proteomes" id="UP000006787">
    <property type="component" value="Unassembled WGS sequence"/>
</dbReference>